<accession>A0ACB9ESA1</accession>
<gene>
    <name evidence="1" type="ORF">L1987_51991</name>
</gene>
<sequence length="135" mass="15518">MLEFQTNSVKNIIMPKQLRETLVPPLDKIMSIVVNTNSRSTNIVDFADSMLWVSPRVKHLVCRSGFSAFVLQLTHKELLPGIPDDLCRFCTSHPSRCWRHSVMTYTLNHSCDETKKKVQSYIRANLRKAGRNDVD</sequence>
<comment type="caution">
    <text evidence="1">The sequence shown here is derived from an EMBL/GenBank/DDBJ whole genome shotgun (WGS) entry which is preliminary data.</text>
</comment>
<dbReference type="EMBL" id="CM042034">
    <property type="protein sequence ID" value="KAI3761571.1"/>
    <property type="molecule type" value="Genomic_DNA"/>
</dbReference>
<keyword evidence="2" id="KW-1185">Reference proteome</keyword>
<protein>
    <submittedName>
        <fullName evidence="1">Uncharacterized protein</fullName>
    </submittedName>
</protein>
<reference evidence="2" key="1">
    <citation type="journal article" date="2022" name="Mol. Ecol. Resour.">
        <title>The genomes of chicory, endive, great burdock and yacon provide insights into Asteraceae palaeo-polyploidization history and plant inulin production.</title>
        <authorList>
            <person name="Fan W."/>
            <person name="Wang S."/>
            <person name="Wang H."/>
            <person name="Wang A."/>
            <person name="Jiang F."/>
            <person name="Liu H."/>
            <person name="Zhao H."/>
            <person name="Xu D."/>
            <person name="Zhang Y."/>
        </authorList>
    </citation>
    <scope>NUCLEOTIDE SEQUENCE [LARGE SCALE GENOMIC DNA]</scope>
    <source>
        <strain evidence="2">cv. Yunnan</strain>
    </source>
</reference>
<proteinExistence type="predicted"/>
<name>A0ACB9ESA1_9ASTR</name>
<dbReference type="Proteomes" id="UP001056120">
    <property type="component" value="Linkage Group LG17"/>
</dbReference>
<evidence type="ECO:0000313" key="1">
    <source>
        <dbReference type="EMBL" id="KAI3761571.1"/>
    </source>
</evidence>
<organism evidence="1 2">
    <name type="scientific">Smallanthus sonchifolius</name>
    <dbReference type="NCBI Taxonomy" id="185202"/>
    <lineage>
        <taxon>Eukaryota</taxon>
        <taxon>Viridiplantae</taxon>
        <taxon>Streptophyta</taxon>
        <taxon>Embryophyta</taxon>
        <taxon>Tracheophyta</taxon>
        <taxon>Spermatophyta</taxon>
        <taxon>Magnoliopsida</taxon>
        <taxon>eudicotyledons</taxon>
        <taxon>Gunneridae</taxon>
        <taxon>Pentapetalae</taxon>
        <taxon>asterids</taxon>
        <taxon>campanulids</taxon>
        <taxon>Asterales</taxon>
        <taxon>Asteraceae</taxon>
        <taxon>Asteroideae</taxon>
        <taxon>Heliantheae alliance</taxon>
        <taxon>Millerieae</taxon>
        <taxon>Smallanthus</taxon>
    </lineage>
</organism>
<evidence type="ECO:0000313" key="2">
    <source>
        <dbReference type="Proteomes" id="UP001056120"/>
    </source>
</evidence>
<reference evidence="1 2" key="2">
    <citation type="journal article" date="2022" name="Mol. Ecol. Resour.">
        <title>The genomes of chicory, endive, great burdock and yacon provide insights into Asteraceae paleo-polyploidization history and plant inulin production.</title>
        <authorList>
            <person name="Fan W."/>
            <person name="Wang S."/>
            <person name="Wang H."/>
            <person name="Wang A."/>
            <person name="Jiang F."/>
            <person name="Liu H."/>
            <person name="Zhao H."/>
            <person name="Xu D."/>
            <person name="Zhang Y."/>
        </authorList>
    </citation>
    <scope>NUCLEOTIDE SEQUENCE [LARGE SCALE GENOMIC DNA]</scope>
    <source>
        <strain evidence="2">cv. Yunnan</strain>
        <tissue evidence="1">Leaves</tissue>
    </source>
</reference>